<dbReference type="EMBL" id="JBFXLT010000024">
    <property type="protein sequence ID" value="KAL2816100.1"/>
    <property type="molecule type" value="Genomic_DNA"/>
</dbReference>
<feature type="compositionally biased region" description="Low complexity" evidence="1">
    <location>
        <begin position="198"/>
        <end position="208"/>
    </location>
</feature>
<evidence type="ECO:0000313" key="2">
    <source>
        <dbReference type="EMBL" id="KAL2816100.1"/>
    </source>
</evidence>
<dbReference type="Proteomes" id="UP001610334">
    <property type="component" value="Unassembled WGS sequence"/>
</dbReference>
<dbReference type="Gene3D" id="3.40.50.150">
    <property type="entry name" value="Vaccinia Virus protein VP39"/>
    <property type="match status" value="1"/>
</dbReference>
<reference evidence="2 3" key="1">
    <citation type="submission" date="2024-07" db="EMBL/GenBank/DDBJ databases">
        <title>Section-level genome sequencing and comparative genomics of Aspergillus sections Usti and Cavernicolus.</title>
        <authorList>
            <consortium name="Lawrence Berkeley National Laboratory"/>
            <person name="Nybo J.L."/>
            <person name="Vesth T.C."/>
            <person name="Theobald S."/>
            <person name="Frisvad J.C."/>
            <person name="Larsen T.O."/>
            <person name="Kjaerboelling I."/>
            <person name="Rothschild-Mancinelli K."/>
            <person name="Lyhne E.K."/>
            <person name="Kogle M.E."/>
            <person name="Barry K."/>
            <person name="Clum A."/>
            <person name="Na H."/>
            <person name="Ledsgaard L."/>
            <person name="Lin J."/>
            <person name="Lipzen A."/>
            <person name="Kuo A."/>
            <person name="Riley R."/>
            <person name="Mondo S."/>
            <person name="Labutti K."/>
            <person name="Haridas S."/>
            <person name="Pangalinan J."/>
            <person name="Salamov A.A."/>
            <person name="Simmons B.A."/>
            <person name="Magnuson J.K."/>
            <person name="Chen J."/>
            <person name="Drula E."/>
            <person name="Henrissat B."/>
            <person name="Wiebenga A."/>
            <person name="Lubbers R.J."/>
            <person name="Gomes A.C."/>
            <person name="Makela M.R."/>
            <person name="Stajich J."/>
            <person name="Grigoriev I.V."/>
            <person name="Mortensen U.H."/>
            <person name="De Vries R.P."/>
            <person name="Baker S.E."/>
            <person name="Andersen M.R."/>
        </authorList>
    </citation>
    <scope>NUCLEOTIDE SEQUENCE [LARGE SCALE GENOMIC DNA]</scope>
    <source>
        <strain evidence="2 3">CBS 588.65</strain>
    </source>
</reference>
<protein>
    <submittedName>
        <fullName evidence="2">Uncharacterized protein</fullName>
    </submittedName>
</protein>
<sequence length="373" mass="41381">MNPLRWLTSLLRKQQPPKTEAFYGLDHAVLNLPFPPPSMWMNLGYWKDTTDFPTACAALLDQVLITAGLVDEDGAPLPHPASKTFRMLDVGIGCGDQSLRILGYKRAGTGSQDGKRKGEEALRPLFEDYVGLTSLPVQAEFAAKRVAKAQEQDEQLGLEEKSRLQTKTKARVFCADAAKPASWSQEIHTSLKAYTRPSTTSSEETTVAAEEKQSLEPERGSQSAGRQPETFLLALDTLYHFSPSRTPLLTYTKRTLNATLLTFDLVLPSTPLPILTRLLLRLLCLLTRAPYSNFLTESEYISLLVEAGYDKDKIEVRDISEHVFPGIARFMKRRVQEAKMFGIGGAGKYKGASVVFDWWAGGVLRGVIVTARV</sequence>
<accession>A0ABR4HKU1</accession>
<evidence type="ECO:0000256" key="1">
    <source>
        <dbReference type="SAM" id="MobiDB-lite"/>
    </source>
</evidence>
<gene>
    <name evidence="2" type="ORF">BJX63DRAFT_147510</name>
</gene>
<name>A0ABR4HKU1_9EURO</name>
<proteinExistence type="predicted"/>
<feature type="compositionally biased region" description="Basic and acidic residues" evidence="1">
    <location>
        <begin position="209"/>
        <end position="219"/>
    </location>
</feature>
<feature type="region of interest" description="Disordered" evidence="1">
    <location>
        <begin position="194"/>
        <end position="226"/>
    </location>
</feature>
<dbReference type="InterPro" id="IPR029063">
    <property type="entry name" value="SAM-dependent_MTases_sf"/>
</dbReference>
<evidence type="ECO:0000313" key="3">
    <source>
        <dbReference type="Proteomes" id="UP001610334"/>
    </source>
</evidence>
<comment type="caution">
    <text evidence="2">The sequence shown here is derived from an EMBL/GenBank/DDBJ whole genome shotgun (WGS) entry which is preliminary data.</text>
</comment>
<organism evidence="2 3">
    <name type="scientific">Aspergillus granulosus</name>
    <dbReference type="NCBI Taxonomy" id="176169"/>
    <lineage>
        <taxon>Eukaryota</taxon>
        <taxon>Fungi</taxon>
        <taxon>Dikarya</taxon>
        <taxon>Ascomycota</taxon>
        <taxon>Pezizomycotina</taxon>
        <taxon>Eurotiomycetes</taxon>
        <taxon>Eurotiomycetidae</taxon>
        <taxon>Eurotiales</taxon>
        <taxon>Aspergillaceae</taxon>
        <taxon>Aspergillus</taxon>
        <taxon>Aspergillus subgen. Nidulantes</taxon>
    </lineage>
</organism>
<keyword evidence="3" id="KW-1185">Reference proteome</keyword>